<evidence type="ECO:0000256" key="5">
    <source>
        <dbReference type="PROSITE-ProRule" id="PRU10141"/>
    </source>
</evidence>
<dbReference type="CDD" id="cd14014">
    <property type="entry name" value="STKc_PknB_like"/>
    <property type="match status" value="1"/>
</dbReference>
<dbReference type="PROSITE" id="PS00107">
    <property type="entry name" value="PROTEIN_KINASE_ATP"/>
    <property type="match status" value="1"/>
</dbReference>
<evidence type="ECO:0000256" key="2">
    <source>
        <dbReference type="ARBA" id="ARBA00022741"/>
    </source>
</evidence>
<keyword evidence="2 5" id="KW-0547">Nucleotide-binding</keyword>
<keyword evidence="3 8" id="KW-0418">Kinase</keyword>
<evidence type="ECO:0000256" key="4">
    <source>
        <dbReference type="ARBA" id="ARBA00022840"/>
    </source>
</evidence>
<feature type="domain" description="Protein kinase" evidence="7">
    <location>
        <begin position="121"/>
        <end position="385"/>
    </location>
</feature>
<dbReference type="RefSeq" id="WP_171474928.1">
    <property type="nucleotide sequence ID" value="NZ_CP053452.2"/>
</dbReference>
<name>A0A6M5Z3Q9_9BACT</name>
<dbReference type="InterPro" id="IPR017441">
    <property type="entry name" value="Protein_kinase_ATP_BS"/>
</dbReference>
<evidence type="ECO:0000256" key="6">
    <source>
        <dbReference type="SAM" id="MobiDB-lite"/>
    </source>
</evidence>
<evidence type="ECO:0000256" key="3">
    <source>
        <dbReference type="ARBA" id="ARBA00022777"/>
    </source>
</evidence>
<dbReference type="EMBL" id="CP053452">
    <property type="protein sequence ID" value="QJX00104.1"/>
    <property type="molecule type" value="Genomic_DNA"/>
</dbReference>
<evidence type="ECO:0000259" key="7">
    <source>
        <dbReference type="PROSITE" id="PS50011"/>
    </source>
</evidence>
<dbReference type="PROSITE" id="PS50011">
    <property type="entry name" value="PROTEIN_KINASE_DOM"/>
    <property type="match status" value="1"/>
</dbReference>
<proteinExistence type="predicted"/>
<keyword evidence="8" id="KW-0723">Serine/threonine-protein kinase</keyword>
<sequence>MQETPSTVGTPPQQLLDELLTRFETGLRSDGPPRLEDVVRSVPETYRPDVFRYLLPVELEHHIRVQRPLDLNEARDRFGPLGPWTAPILGEFLGHTISWTASGAGSPAPGPAPAAVSIGQYELLSELGSGGFGKVFKARHSQLKRLVALKVLIPHRALAPGGVERFLREMEVLGRLNHPHIAQASDAGECDGYYFLAMEYVEGVDLGHLLKTVTRLHVPDACALARQAAAALVFIDGRGTVHRDLKPSNLLLGRDGVVRVLDLGLAKLRDLPPWEHLTETGAVMGTPEYMSPEQTRESRDVTVRSDVYSLGCTLYALLAGAPPFTRGESVYDLLRAHNESPPPALGAVRGDVPPELERLIGRMLEKPPAQRPAPDEVARALEPFCEGADLKRLVAECGARQELPVHLPTAHTRLVFAPAPTGTLAAPQPPTRSVSAPAQRAVRWRKRLVIGAPVLAIVLGGGVWTVVPRPWEPGDGTAVAPNPPAPPAAPEPPPRTFKVDEWTELLDRPPVKRIWPENDPRSHFQYDPANRQLSLNCVDFGALELGHVGAAAFDMDAVIFQNGWNSGRVGISFRGRLAPAAPPAFSWQGDVLYLRSLGVPPERATLARGELKRHAATGAAMVIPWRVYDVPPPRGGDHRLSCTVTPGGVTEVRWNGELAVPPKTSPPDPHEPAEGGVGIVVHDSHALFRSVRVRVHKPSGDRP</sequence>
<dbReference type="SUPFAM" id="SSF56112">
    <property type="entry name" value="Protein kinase-like (PK-like)"/>
    <property type="match status" value="1"/>
</dbReference>
<feature type="region of interest" description="Disordered" evidence="6">
    <location>
        <begin position="475"/>
        <end position="494"/>
    </location>
</feature>
<dbReference type="Gene3D" id="3.30.200.20">
    <property type="entry name" value="Phosphorylase Kinase, domain 1"/>
    <property type="match status" value="1"/>
</dbReference>
<dbReference type="PANTHER" id="PTHR43289">
    <property type="entry name" value="MITOGEN-ACTIVATED PROTEIN KINASE KINASE KINASE 20-RELATED"/>
    <property type="match status" value="1"/>
</dbReference>
<evidence type="ECO:0000256" key="1">
    <source>
        <dbReference type="ARBA" id="ARBA00022679"/>
    </source>
</evidence>
<accession>A0A6M5Z3Q9</accession>
<dbReference type="SMART" id="SM00220">
    <property type="entry name" value="S_TKc"/>
    <property type="match status" value="1"/>
</dbReference>
<dbReference type="Gene3D" id="1.10.510.10">
    <property type="entry name" value="Transferase(Phosphotransferase) domain 1"/>
    <property type="match status" value="1"/>
</dbReference>
<dbReference type="InterPro" id="IPR000719">
    <property type="entry name" value="Prot_kinase_dom"/>
</dbReference>
<feature type="binding site" evidence="5">
    <location>
        <position position="150"/>
    </location>
    <ligand>
        <name>ATP</name>
        <dbReference type="ChEBI" id="CHEBI:30616"/>
    </ligand>
</feature>
<dbReference type="InterPro" id="IPR011009">
    <property type="entry name" value="Kinase-like_dom_sf"/>
</dbReference>
<feature type="compositionally biased region" description="Pro residues" evidence="6">
    <location>
        <begin position="481"/>
        <end position="494"/>
    </location>
</feature>
<reference evidence="9" key="1">
    <citation type="submission" date="2020-05" db="EMBL/GenBank/DDBJ databases">
        <title>Frigoriglobus tundricola gen. nov., sp. nov., a psychrotolerant cellulolytic planctomycete of the family Gemmataceae with two divergent copies of 16S rRNA gene.</title>
        <authorList>
            <person name="Kulichevskaya I.S."/>
            <person name="Ivanova A.A."/>
            <person name="Naumoff D.G."/>
            <person name="Beletsky A.V."/>
            <person name="Rijpstra W.I.C."/>
            <person name="Sinninghe Damste J.S."/>
            <person name="Mardanov A.V."/>
            <person name="Ravin N.V."/>
            <person name="Dedysh S.N."/>
        </authorList>
    </citation>
    <scope>NUCLEOTIDE SEQUENCE [LARGE SCALE GENOMIC DNA]</scope>
    <source>
        <strain evidence="9">PL17</strain>
    </source>
</reference>
<dbReference type="Pfam" id="PF00069">
    <property type="entry name" value="Pkinase"/>
    <property type="match status" value="1"/>
</dbReference>
<protein>
    <submittedName>
        <fullName evidence="8">Serine/threonine protein kinase</fullName>
    </submittedName>
</protein>
<evidence type="ECO:0000313" key="9">
    <source>
        <dbReference type="Proteomes" id="UP000503447"/>
    </source>
</evidence>
<keyword evidence="1" id="KW-0808">Transferase</keyword>
<dbReference type="PANTHER" id="PTHR43289:SF34">
    <property type="entry name" value="SERINE_THREONINE-PROTEIN KINASE YBDM-RELATED"/>
    <property type="match status" value="1"/>
</dbReference>
<dbReference type="GO" id="GO:0004674">
    <property type="term" value="F:protein serine/threonine kinase activity"/>
    <property type="evidence" value="ECO:0007669"/>
    <property type="project" value="UniProtKB-KW"/>
</dbReference>
<evidence type="ECO:0000313" key="8">
    <source>
        <dbReference type="EMBL" id="QJX00104.1"/>
    </source>
</evidence>
<gene>
    <name evidence="8" type="ORF">FTUN_7728</name>
</gene>
<organism evidence="8 9">
    <name type="scientific">Frigoriglobus tundricola</name>
    <dbReference type="NCBI Taxonomy" id="2774151"/>
    <lineage>
        <taxon>Bacteria</taxon>
        <taxon>Pseudomonadati</taxon>
        <taxon>Planctomycetota</taxon>
        <taxon>Planctomycetia</taxon>
        <taxon>Gemmatales</taxon>
        <taxon>Gemmataceae</taxon>
        <taxon>Frigoriglobus</taxon>
    </lineage>
</organism>
<dbReference type="GO" id="GO:0005524">
    <property type="term" value="F:ATP binding"/>
    <property type="evidence" value="ECO:0007669"/>
    <property type="project" value="UniProtKB-UniRule"/>
</dbReference>
<keyword evidence="4 5" id="KW-0067">ATP-binding</keyword>
<keyword evidence="9" id="KW-1185">Reference proteome</keyword>
<dbReference type="AlphaFoldDB" id="A0A6M5Z3Q9"/>
<dbReference type="KEGG" id="ftj:FTUN_7728"/>
<dbReference type="Proteomes" id="UP000503447">
    <property type="component" value="Chromosome"/>
</dbReference>